<sequence length="105" mass="11158">MSNILALVFAALAGGVLGLFFYGGLYLTVSRGLNSARPALWFFASFVLRVAVVISGFYFINDGGWPSIVSCLAGFMIVGLVFPMWKKVPAAADKTDISGSTHHAP</sequence>
<reference evidence="3" key="1">
    <citation type="journal article" date="2019" name="Int. J. Syst. Evol. Microbiol.">
        <title>The Global Catalogue of Microorganisms (GCM) 10K type strain sequencing project: providing services to taxonomists for standard genome sequencing and annotation.</title>
        <authorList>
            <consortium name="The Broad Institute Genomics Platform"/>
            <consortium name="The Broad Institute Genome Sequencing Center for Infectious Disease"/>
            <person name="Wu L."/>
            <person name="Ma J."/>
        </authorList>
    </citation>
    <scope>NUCLEOTIDE SEQUENCE [LARGE SCALE GENOMIC DNA]</scope>
    <source>
        <strain evidence="3">JCM 17304</strain>
    </source>
</reference>
<gene>
    <name evidence="2" type="ORF">GCM10022414_00530</name>
</gene>
<dbReference type="EMBL" id="BAABDM010000001">
    <property type="protein sequence ID" value="GAA4082041.1"/>
    <property type="molecule type" value="Genomic_DNA"/>
</dbReference>
<dbReference type="RefSeq" id="WP_344931613.1">
    <property type="nucleotide sequence ID" value="NZ_BAABDM010000001.1"/>
</dbReference>
<protein>
    <recommendedName>
        <fullName evidence="4">ATP synthase subunit I</fullName>
    </recommendedName>
</protein>
<feature type="transmembrane region" description="Helical" evidence="1">
    <location>
        <begin position="6"/>
        <end position="27"/>
    </location>
</feature>
<evidence type="ECO:0000256" key="1">
    <source>
        <dbReference type="SAM" id="Phobius"/>
    </source>
</evidence>
<organism evidence="2 3">
    <name type="scientific">Zhongshania borealis</name>
    <dbReference type="NCBI Taxonomy" id="889488"/>
    <lineage>
        <taxon>Bacteria</taxon>
        <taxon>Pseudomonadati</taxon>
        <taxon>Pseudomonadota</taxon>
        <taxon>Gammaproteobacteria</taxon>
        <taxon>Cellvibrionales</taxon>
        <taxon>Spongiibacteraceae</taxon>
        <taxon>Zhongshania</taxon>
    </lineage>
</organism>
<keyword evidence="1" id="KW-1133">Transmembrane helix</keyword>
<proteinExistence type="predicted"/>
<evidence type="ECO:0008006" key="4">
    <source>
        <dbReference type="Google" id="ProtNLM"/>
    </source>
</evidence>
<dbReference type="InterPro" id="IPR017581">
    <property type="entry name" value="AtpR-like"/>
</dbReference>
<keyword evidence="1" id="KW-0472">Membrane</keyword>
<evidence type="ECO:0000313" key="3">
    <source>
        <dbReference type="Proteomes" id="UP001500392"/>
    </source>
</evidence>
<keyword evidence="1" id="KW-0812">Transmembrane</keyword>
<dbReference type="NCBIfam" id="TIGR03165">
    <property type="entry name" value="F1F0_chp_2"/>
    <property type="match status" value="1"/>
</dbReference>
<comment type="caution">
    <text evidence="2">The sequence shown here is derived from an EMBL/GenBank/DDBJ whole genome shotgun (WGS) entry which is preliminary data.</text>
</comment>
<name>A0ABP7W6A4_9GAMM</name>
<feature type="transmembrane region" description="Helical" evidence="1">
    <location>
        <begin position="39"/>
        <end position="59"/>
    </location>
</feature>
<keyword evidence="3" id="KW-1185">Reference proteome</keyword>
<evidence type="ECO:0000313" key="2">
    <source>
        <dbReference type="EMBL" id="GAA4082041.1"/>
    </source>
</evidence>
<dbReference type="Pfam" id="PF12966">
    <property type="entry name" value="AtpR"/>
    <property type="match status" value="1"/>
</dbReference>
<accession>A0ABP7W6A4</accession>
<dbReference type="Proteomes" id="UP001500392">
    <property type="component" value="Unassembled WGS sequence"/>
</dbReference>
<feature type="transmembrane region" description="Helical" evidence="1">
    <location>
        <begin position="65"/>
        <end position="85"/>
    </location>
</feature>